<feature type="compositionally biased region" description="Basic residues" evidence="1">
    <location>
        <begin position="103"/>
        <end position="114"/>
    </location>
</feature>
<feature type="region of interest" description="Disordered" evidence="1">
    <location>
        <begin position="1"/>
        <end position="114"/>
    </location>
</feature>
<evidence type="ECO:0000256" key="1">
    <source>
        <dbReference type="SAM" id="MobiDB-lite"/>
    </source>
</evidence>
<reference evidence="2" key="1">
    <citation type="submission" date="2020-02" db="EMBL/GenBank/DDBJ databases">
        <authorList>
            <person name="Meier V. D."/>
        </authorList>
    </citation>
    <scope>NUCLEOTIDE SEQUENCE</scope>
    <source>
        <strain evidence="2">AVDCRST_MAG13</strain>
    </source>
</reference>
<feature type="non-terminal residue" evidence="2">
    <location>
        <position position="114"/>
    </location>
</feature>
<proteinExistence type="predicted"/>
<feature type="compositionally biased region" description="Low complexity" evidence="1">
    <location>
        <begin position="88"/>
        <end position="102"/>
    </location>
</feature>
<feature type="non-terminal residue" evidence="2">
    <location>
        <position position="1"/>
    </location>
</feature>
<name>A0A6J4TDT9_9ACTN</name>
<dbReference type="AlphaFoldDB" id="A0A6J4TDT9"/>
<organism evidence="2">
    <name type="scientific">uncultured Solirubrobacteraceae bacterium</name>
    <dbReference type="NCBI Taxonomy" id="1162706"/>
    <lineage>
        <taxon>Bacteria</taxon>
        <taxon>Bacillati</taxon>
        <taxon>Actinomycetota</taxon>
        <taxon>Thermoleophilia</taxon>
        <taxon>Solirubrobacterales</taxon>
        <taxon>Solirubrobacteraceae</taxon>
        <taxon>environmental samples</taxon>
    </lineage>
</organism>
<accession>A0A6J4TDT9</accession>
<sequence>ERGPEGAQRPRTRDRGRRRSRSPPAAGDGPRLPLPRTPCAHGGRGAPAPGGQARRAGHDRRRRPRADRPALPRRRPVRRAVRRRPAPARRLGLGAHRAQARVAGRRPRARRCRA</sequence>
<evidence type="ECO:0000313" key="2">
    <source>
        <dbReference type="EMBL" id="CAA9520768.1"/>
    </source>
</evidence>
<feature type="compositionally biased region" description="Basic residues" evidence="1">
    <location>
        <begin position="10"/>
        <end position="21"/>
    </location>
</feature>
<feature type="compositionally biased region" description="Basic residues" evidence="1">
    <location>
        <begin position="55"/>
        <end position="87"/>
    </location>
</feature>
<protein>
    <submittedName>
        <fullName evidence="2">Uncharacterized protein</fullName>
    </submittedName>
</protein>
<gene>
    <name evidence="2" type="ORF">AVDCRST_MAG13-3362</name>
</gene>
<dbReference type="EMBL" id="CADCVO010000534">
    <property type="protein sequence ID" value="CAA9520768.1"/>
    <property type="molecule type" value="Genomic_DNA"/>
</dbReference>